<evidence type="ECO:0000256" key="1">
    <source>
        <dbReference type="SAM" id="SignalP"/>
    </source>
</evidence>
<dbReference type="RefSeq" id="WP_205281276.1">
    <property type="nucleotide sequence ID" value="NZ_JAFFPU010000075.1"/>
</dbReference>
<dbReference type="EMBL" id="JAFFPU010000075">
    <property type="protein sequence ID" value="MBM9579331.1"/>
    <property type="molecule type" value="Genomic_DNA"/>
</dbReference>
<evidence type="ECO:0008006" key="4">
    <source>
        <dbReference type="Google" id="ProtNLM"/>
    </source>
</evidence>
<feature type="signal peptide" evidence="1">
    <location>
        <begin position="1"/>
        <end position="20"/>
    </location>
</feature>
<dbReference type="Proteomes" id="UP000724686">
    <property type="component" value="Unassembled WGS sequence"/>
</dbReference>
<evidence type="ECO:0000313" key="3">
    <source>
        <dbReference type="Proteomes" id="UP000724686"/>
    </source>
</evidence>
<keyword evidence="1" id="KW-0732">Signal</keyword>
<reference evidence="2 3" key="1">
    <citation type="submission" date="2021-02" db="EMBL/GenBank/DDBJ databases">
        <title>Leptospira ainlahdjerensis sp. nov., Leptospira ainazelensis sp. nov., Leptospira abararensis sp. nov. and Leptospira chreensis sp. nov., four new species isolated from water sources in Algeria.</title>
        <authorList>
            <person name="Amara Korba A."/>
            <person name="Kainiu M."/>
            <person name="Vincent A.T."/>
            <person name="Mariet J.-F."/>
            <person name="Veyrier F.J."/>
            <person name="Goarant C."/>
            <person name="Picardeau M."/>
        </authorList>
    </citation>
    <scope>NUCLEOTIDE SEQUENCE [LARGE SCALE GENOMIC DNA]</scope>
    <source>
        <strain evidence="2 3">201903070</strain>
    </source>
</reference>
<accession>A0ABS2UG45</accession>
<comment type="caution">
    <text evidence="2">The sequence shown here is derived from an EMBL/GenBank/DDBJ whole genome shotgun (WGS) entry which is preliminary data.</text>
</comment>
<dbReference type="PROSITE" id="PS51257">
    <property type="entry name" value="PROKAR_LIPOPROTEIN"/>
    <property type="match status" value="1"/>
</dbReference>
<evidence type="ECO:0000313" key="2">
    <source>
        <dbReference type="EMBL" id="MBM9579331.1"/>
    </source>
</evidence>
<keyword evidence="3" id="KW-1185">Reference proteome</keyword>
<feature type="chain" id="PRO_5045560437" description="Lipoprotein" evidence="1">
    <location>
        <begin position="21"/>
        <end position="252"/>
    </location>
</feature>
<gene>
    <name evidence="2" type="ORF">JWG45_19490</name>
</gene>
<proteinExistence type="predicted"/>
<name>A0ABS2UG45_9LEPT</name>
<protein>
    <recommendedName>
        <fullName evidence="4">Lipoprotein</fullName>
    </recommendedName>
</protein>
<organism evidence="2 3">
    <name type="scientific">Leptospira ainlahdjerensis</name>
    <dbReference type="NCBI Taxonomy" id="2810033"/>
    <lineage>
        <taxon>Bacteria</taxon>
        <taxon>Pseudomonadati</taxon>
        <taxon>Spirochaetota</taxon>
        <taxon>Spirochaetia</taxon>
        <taxon>Leptospirales</taxon>
        <taxon>Leptospiraceae</taxon>
        <taxon>Leptospira</taxon>
    </lineage>
</organism>
<sequence length="252" mass="25583">MNKKMIQLAAVMMLAIAITACKPKEDDDTTTIAALAFFVDQTSGNCAQVLKVNATTYIATLSAVPKGGCNQATLIGSDLASYKVIQTANSDAVSALSASLNCSAATNNAIANSKNNILATTQATFDALVAGFKPFPISDLRVEALGVLSATNSQLTLLGFSPAEILALKVLTLEQTKLASATQSLGLLAAGAGDVACVTAITNNNKTAFAGFLGLDSTATTKATITGISSAICPYGSAAPAATKCTTLNTEF</sequence>